<evidence type="ECO:0000256" key="2">
    <source>
        <dbReference type="ARBA" id="ARBA00022729"/>
    </source>
</evidence>
<dbReference type="Pfam" id="PF00008">
    <property type="entry name" value="EGF"/>
    <property type="match status" value="1"/>
</dbReference>
<feature type="disulfide bond" evidence="6">
    <location>
        <begin position="58"/>
        <end position="68"/>
    </location>
</feature>
<proteinExistence type="predicted"/>
<reference evidence="8" key="1">
    <citation type="journal article" date="2010" name="Science">
        <title>Plasticity of animal genome architecture unmasked by rapid evolution of a pelagic tunicate.</title>
        <authorList>
            <person name="Denoeud F."/>
            <person name="Henriet S."/>
            <person name="Mungpakdee S."/>
            <person name="Aury J.M."/>
            <person name="Da Silva C."/>
            <person name="Brinkmann H."/>
            <person name="Mikhaleva J."/>
            <person name="Olsen L.C."/>
            <person name="Jubin C."/>
            <person name="Canestro C."/>
            <person name="Bouquet J.M."/>
            <person name="Danks G."/>
            <person name="Poulain J."/>
            <person name="Campsteijn C."/>
            <person name="Adamski M."/>
            <person name="Cross I."/>
            <person name="Yadetie F."/>
            <person name="Muffato M."/>
            <person name="Louis A."/>
            <person name="Butcher S."/>
            <person name="Tsagkogeorga G."/>
            <person name="Konrad A."/>
            <person name="Singh S."/>
            <person name="Jensen M.F."/>
            <person name="Cong E.H."/>
            <person name="Eikeseth-Otteraa H."/>
            <person name="Noel B."/>
            <person name="Anthouard V."/>
            <person name="Porcel B.M."/>
            <person name="Kachouri-Lafond R."/>
            <person name="Nishino A."/>
            <person name="Ugolini M."/>
            <person name="Chourrout P."/>
            <person name="Nishida H."/>
            <person name="Aasland R."/>
            <person name="Huzurbazar S."/>
            <person name="Westhof E."/>
            <person name="Delsuc F."/>
            <person name="Lehrach H."/>
            <person name="Reinhardt R."/>
            <person name="Weissenbach J."/>
            <person name="Roy S.W."/>
            <person name="Artiguenave F."/>
            <person name="Postlethwait J.H."/>
            <person name="Manak J.R."/>
            <person name="Thompson E.M."/>
            <person name="Jaillon O."/>
            <person name="Du Pasquier L."/>
            <person name="Boudinot P."/>
            <person name="Liberles D.A."/>
            <person name="Volff J.N."/>
            <person name="Philippe H."/>
            <person name="Lenhard B."/>
            <person name="Roest Crollius H."/>
            <person name="Wincker P."/>
            <person name="Chourrout D."/>
        </authorList>
    </citation>
    <scope>NUCLEOTIDE SEQUENCE [LARGE SCALE GENOMIC DNA]</scope>
</reference>
<dbReference type="PROSITE" id="PS00010">
    <property type="entry name" value="ASX_HYDROXYL"/>
    <property type="match status" value="1"/>
</dbReference>
<feature type="domain" description="EGF-like" evidence="7">
    <location>
        <begin position="54"/>
        <end position="89"/>
    </location>
</feature>
<dbReference type="PROSITE" id="PS00022">
    <property type="entry name" value="EGF_1"/>
    <property type="match status" value="1"/>
</dbReference>
<protein>
    <recommendedName>
        <fullName evidence="7">EGF-like domain-containing protein</fullName>
    </recommendedName>
</protein>
<dbReference type="Gene3D" id="2.10.25.10">
    <property type="entry name" value="Laminin"/>
    <property type="match status" value="2"/>
</dbReference>
<dbReference type="InterPro" id="IPR018097">
    <property type="entry name" value="EGF_Ca-bd_CS"/>
</dbReference>
<feature type="domain" description="EGF-like" evidence="7">
    <location>
        <begin position="20"/>
        <end position="52"/>
    </location>
</feature>
<evidence type="ECO:0000256" key="3">
    <source>
        <dbReference type="ARBA" id="ARBA00022737"/>
    </source>
</evidence>
<dbReference type="InterPro" id="IPR013032">
    <property type="entry name" value="EGF-like_CS"/>
</dbReference>
<keyword evidence="2" id="KW-0732">Signal</keyword>
<dbReference type="PROSITE" id="PS01187">
    <property type="entry name" value="EGF_CA"/>
    <property type="match status" value="1"/>
</dbReference>
<feature type="disulfide bond" evidence="6">
    <location>
        <begin position="79"/>
        <end position="88"/>
    </location>
</feature>
<feature type="non-terminal residue" evidence="8">
    <location>
        <position position="98"/>
    </location>
</feature>
<keyword evidence="1 6" id="KW-0245">EGF-like domain</keyword>
<evidence type="ECO:0000259" key="7">
    <source>
        <dbReference type="PROSITE" id="PS50026"/>
    </source>
</evidence>
<dbReference type="InterPro" id="IPR001881">
    <property type="entry name" value="EGF-like_Ca-bd_dom"/>
</dbReference>
<keyword evidence="5" id="KW-0325">Glycoprotein</keyword>
<comment type="caution">
    <text evidence="6">Lacks conserved residue(s) required for the propagation of feature annotation.</text>
</comment>
<evidence type="ECO:0000313" key="9">
    <source>
        <dbReference type="Proteomes" id="UP000001307"/>
    </source>
</evidence>
<dbReference type="PROSITE" id="PS50026">
    <property type="entry name" value="EGF_3"/>
    <property type="match status" value="2"/>
</dbReference>
<dbReference type="OrthoDB" id="430340at2759"/>
<dbReference type="FunFam" id="2.10.25.10:FF:000472">
    <property type="entry name" value="Uncharacterized protein, isoform A"/>
    <property type="match status" value="1"/>
</dbReference>
<dbReference type="PANTHER" id="PTHR12916:SF4">
    <property type="entry name" value="UNINFLATABLE, ISOFORM C"/>
    <property type="match status" value="1"/>
</dbReference>
<sequence>MKSDGGVNNIGFSIEYEVISPDPCDSVQCQNGATCEDGMCLCATGFDSELCEMNIDDCADVDCNNGTCVDGIASYICECASGFTGDLCEINIDDCFTD</sequence>
<dbReference type="InterPro" id="IPR000152">
    <property type="entry name" value="EGF-type_Asp/Asn_hydroxyl_site"/>
</dbReference>
<dbReference type="InterPro" id="IPR000742">
    <property type="entry name" value="EGF"/>
</dbReference>
<dbReference type="CDD" id="cd00054">
    <property type="entry name" value="EGF_CA"/>
    <property type="match status" value="1"/>
</dbReference>
<dbReference type="SMART" id="SM00179">
    <property type="entry name" value="EGF_CA"/>
    <property type="match status" value="1"/>
</dbReference>
<evidence type="ECO:0000256" key="6">
    <source>
        <dbReference type="PROSITE-ProRule" id="PRU00076"/>
    </source>
</evidence>
<accession>E4Y147</accession>
<name>E4Y147_OIKDI</name>
<dbReference type="AlphaFoldDB" id="E4Y147"/>
<dbReference type="SMART" id="SM00181">
    <property type="entry name" value="EGF"/>
    <property type="match status" value="2"/>
</dbReference>
<evidence type="ECO:0000256" key="1">
    <source>
        <dbReference type="ARBA" id="ARBA00022536"/>
    </source>
</evidence>
<dbReference type="EMBL" id="FN653566">
    <property type="protein sequence ID" value="CBY15594.1"/>
    <property type="molecule type" value="Genomic_DNA"/>
</dbReference>
<dbReference type="GO" id="GO:0007219">
    <property type="term" value="P:Notch signaling pathway"/>
    <property type="evidence" value="ECO:0007669"/>
    <property type="project" value="TreeGrafter"/>
</dbReference>
<dbReference type="PROSITE" id="PS01186">
    <property type="entry name" value="EGF_2"/>
    <property type="match status" value="2"/>
</dbReference>
<dbReference type="GO" id="GO:0005112">
    <property type="term" value="F:Notch binding"/>
    <property type="evidence" value="ECO:0007669"/>
    <property type="project" value="TreeGrafter"/>
</dbReference>
<dbReference type="PANTHER" id="PTHR12916">
    <property type="entry name" value="CYTOCHROME C OXIDASE POLYPEPTIDE VIC-2"/>
    <property type="match status" value="1"/>
</dbReference>
<evidence type="ECO:0000256" key="5">
    <source>
        <dbReference type="ARBA" id="ARBA00023180"/>
    </source>
</evidence>
<dbReference type="PRINTS" id="PR00010">
    <property type="entry name" value="EGFBLOOD"/>
</dbReference>
<keyword evidence="4 6" id="KW-1015">Disulfide bond</keyword>
<dbReference type="Proteomes" id="UP000001307">
    <property type="component" value="Unassembled WGS sequence"/>
</dbReference>
<organism evidence="8">
    <name type="scientific">Oikopleura dioica</name>
    <name type="common">Tunicate</name>
    <dbReference type="NCBI Taxonomy" id="34765"/>
    <lineage>
        <taxon>Eukaryota</taxon>
        <taxon>Metazoa</taxon>
        <taxon>Chordata</taxon>
        <taxon>Tunicata</taxon>
        <taxon>Appendicularia</taxon>
        <taxon>Copelata</taxon>
        <taxon>Oikopleuridae</taxon>
        <taxon>Oikopleura</taxon>
    </lineage>
</organism>
<dbReference type="InParanoid" id="E4Y147"/>
<keyword evidence="9" id="KW-1185">Reference proteome</keyword>
<dbReference type="SUPFAM" id="SSF57196">
    <property type="entry name" value="EGF/Laminin"/>
    <property type="match status" value="2"/>
</dbReference>
<dbReference type="GO" id="GO:0005509">
    <property type="term" value="F:calcium ion binding"/>
    <property type="evidence" value="ECO:0007669"/>
    <property type="project" value="InterPro"/>
</dbReference>
<evidence type="ECO:0000256" key="4">
    <source>
        <dbReference type="ARBA" id="ARBA00023157"/>
    </source>
</evidence>
<dbReference type="Pfam" id="PF12661">
    <property type="entry name" value="hEGF"/>
    <property type="match status" value="1"/>
</dbReference>
<gene>
    <name evidence="8" type="ORF">GSOID_T00013892001</name>
</gene>
<keyword evidence="3" id="KW-0677">Repeat</keyword>
<evidence type="ECO:0000313" key="8">
    <source>
        <dbReference type="EMBL" id="CBY15594.1"/>
    </source>
</evidence>
<feature type="disulfide bond" evidence="6">
    <location>
        <begin position="42"/>
        <end position="51"/>
    </location>
</feature>